<keyword evidence="2" id="KW-1185">Reference proteome</keyword>
<evidence type="ECO:0000313" key="1">
    <source>
        <dbReference type="EMBL" id="KAF9686041.1"/>
    </source>
</evidence>
<comment type="caution">
    <text evidence="1">The sequence shown here is derived from an EMBL/GenBank/DDBJ whole genome shotgun (WGS) entry which is preliminary data.</text>
</comment>
<name>A0A835TDU2_9ROSI</name>
<dbReference type="AlphaFoldDB" id="A0A835TDU2"/>
<organism evidence="1 2">
    <name type="scientific">Salix dunnii</name>
    <dbReference type="NCBI Taxonomy" id="1413687"/>
    <lineage>
        <taxon>Eukaryota</taxon>
        <taxon>Viridiplantae</taxon>
        <taxon>Streptophyta</taxon>
        <taxon>Embryophyta</taxon>
        <taxon>Tracheophyta</taxon>
        <taxon>Spermatophyta</taxon>
        <taxon>Magnoliopsida</taxon>
        <taxon>eudicotyledons</taxon>
        <taxon>Gunneridae</taxon>
        <taxon>Pentapetalae</taxon>
        <taxon>rosids</taxon>
        <taxon>fabids</taxon>
        <taxon>Malpighiales</taxon>
        <taxon>Salicaceae</taxon>
        <taxon>Saliceae</taxon>
        <taxon>Salix</taxon>
    </lineage>
</organism>
<proteinExistence type="predicted"/>
<reference evidence="1 2" key="1">
    <citation type="submission" date="2020-10" db="EMBL/GenBank/DDBJ databases">
        <title>Plant Genome Project.</title>
        <authorList>
            <person name="Zhang R.-G."/>
        </authorList>
    </citation>
    <scope>NUCLEOTIDE SEQUENCE [LARGE SCALE GENOMIC DNA]</scope>
    <source>
        <strain evidence="1">FAFU-HL-1</strain>
        <tissue evidence="1">Leaf</tissue>
    </source>
</reference>
<accession>A0A835TDU2</accession>
<protein>
    <submittedName>
        <fullName evidence="1">Uncharacterized protein</fullName>
    </submittedName>
</protein>
<dbReference type="OrthoDB" id="10452360at2759"/>
<sequence length="113" mass="13085">MAFCLLGKEKKPCLPVIPRSCISPTLNVSSSPDISSGTRLLFLLVLMNAVVLVCRKASSLELWGYEDREKMIRKCLLQKMRMIQARKKDHWLQGIKGIQYFKIKIKRQFIFVL</sequence>
<evidence type="ECO:0000313" key="2">
    <source>
        <dbReference type="Proteomes" id="UP000657918"/>
    </source>
</evidence>
<gene>
    <name evidence="1" type="ORF">SADUNF_Sadunf03G0117100</name>
</gene>
<dbReference type="Proteomes" id="UP000657918">
    <property type="component" value="Unassembled WGS sequence"/>
</dbReference>
<dbReference type="EMBL" id="JADGMS010000003">
    <property type="protein sequence ID" value="KAF9686041.1"/>
    <property type="molecule type" value="Genomic_DNA"/>
</dbReference>